<evidence type="ECO:0000313" key="5">
    <source>
        <dbReference type="Proteomes" id="UP001597079"/>
    </source>
</evidence>
<reference evidence="5" key="1">
    <citation type="journal article" date="2019" name="Int. J. Syst. Evol. Microbiol.">
        <title>The Global Catalogue of Microorganisms (GCM) 10K type strain sequencing project: providing services to taxonomists for standard genome sequencing and annotation.</title>
        <authorList>
            <consortium name="The Broad Institute Genomics Platform"/>
            <consortium name="The Broad Institute Genome Sequencing Center for Infectious Disease"/>
            <person name="Wu L."/>
            <person name="Ma J."/>
        </authorList>
    </citation>
    <scope>NUCLEOTIDE SEQUENCE [LARGE SCALE GENOMIC DNA]</scope>
    <source>
        <strain evidence="5">CGMCC 1.12286</strain>
    </source>
</reference>
<dbReference type="EMBL" id="JBHUCX010000020">
    <property type="protein sequence ID" value="MFD1674583.1"/>
    <property type="molecule type" value="Genomic_DNA"/>
</dbReference>
<evidence type="ECO:0000256" key="2">
    <source>
        <dbReference type="ARBA" id="ARBA00022801"/>
    </source>
</evidence>
<dbReference type="Gene3D" id="3.40.50.850">
    <property type="entry name" value="Isochorismatase-like"/>
    <property type="match status" value="1"/>
</dbReference>
<comment type="similarity">
    <text evidence="1">Belongs to the isochorismatase family.</text>
</comment>
<dbReference type="RefSeq" id="WP_377942447.1">
    <property type="nucleotide sequence ID" value="NZ_JBHUCX010000020.1"/>
</dbReference>
<dbReference type="Proteomes" id="UP001597079">
    <property type="component" value="Unassembled WGS sequence"/>
</dbReference>
<dbReference type="PANTHER" id="PTHR43540">
    <property type="entry name" value="PEROXYUREIDOACRYLATE/UREIDOACRYLATE AMIDOHYDROLASE-RELATED"/>
    <property type="match status" value="1"/>
</dbReference>
<dbReference type="SUPFAM" id="SSF52499">
    <property type="entry name" value="Isochorismatase-like hydrolases"/>
    <property type="match status" value="1"/>
</dbReference>
<accession>A0ABW4JFU6</accession>
<feature type="domain" description="Isochorismatase-like" evidence="3">
    <location>
        <begin position="53"/>
        <end position="172"/>
    </location>
</feature>
<name>A0ABW4JFU6_9BACL</name>
<dbReference type="PANTHER" id="PTHR43540:SF6">
    <property type="entry name" value="ISOCHORISMATASE-LIKE DOMAIN-CONTAINING PROTEIN"/>
    <property type="match status" value="1"/>
</dbReference>
<dbReference type="InterPro" id="IPR036380">
    <property type="entry name" value="Isochorismatase-like_sf"/>
</dbReference>
<evidence type="ECO:0000256" key="1">
    <source>
        <dbReference type="ARBA" id="ARBA00006336"/>
    </source>
</evidence>
<proteinExistence type="inferred from homology"/>
<sequence length="223" mass="25636">MADFKLPVRKYNSDPDLRIPITTEKTAFLVVDSYETGFHNEIIECQIHLSLNVARNMGLKVVYLYDAISGVGGPYDVTTRIHGLDHQDNSWKPVTSTFNPLIRPLENEPVIPKWGKDGFDGTPLDYYLKTWNIDTIIAVGFHIKSCLYQTCLSARHHNYRVVMLRDCTNSFEFPDTEDVNNPEGGWLRFVFLRMYETDIGYTSTSTDLQKVFLDGQLESSKRR</sequence>
<evidence type="ECO:0000259" key="3">
    <source>
        <dbReference type="Pfam" id="PF00857"/>
    </source>
</evidence>
<dbReference type="InterPro" id="IPR050272">
    <property type="entry name" value="Isochorismatase-like_hydrls"/>
</dbReference>
<comment type="caution">
    <text evidence="4">The sequence shown here is derived from an EMBL/GenBank/DDBJ whole genome shotgun (WGS) entry which is preliminary data.</text>
</comment>
<dbReference type="Pfam" id="PF00857">
    <property type="entry name" value="Isochorismatase"/>
    <property type="match status" value="1"/>
</dbReference>
<keyword evidence="2" id="KW-0378">Hydrolase</keyword>
<dbReference type="InterPro" id="IPR000868">
    <property type="entry name" value="Isochorismatase-like_dom"/>
</dbReference>
<keyword evidence="5" id="KW-1185">Reference proteome</keyword>
<protein>
    <submittedName>
        <fullName evidence="4">Isochorismatase family protein</fullName>
    </submittedName>
</protein>
<gene>
    <name evidence="4" type="ORF">ACFSB2_07660</name>
</gene>
<evidence type="ECO:0000313" key="4">
    <source>
        <dbReference type="EMBL" id="MFD1674583.1"/>
    </source>
</evidence>
<organism evidence="4 5">
    <name type="scientific">Alicyclobacillus fodiniaquatilis</name>
    <dbReference type="NCBI Taxonomy" id="1661150"/>
    <lineage>
        <taxon>Bacteria</taxon>
        <taxon>Bacillati</taxon>
        <taxon>Bacillota</taxon>
        <taxon>Bacilli</taxon>
        <taxon>Bacillales</taxon>
        <taxon>Alicyclobacillaceae</taxon>
        <taxon>Alicyclobacillus</taxon>
    </lineage>
</organism>